<dbReference type="GO" id="GO:0016887">
    <property type="term" value="F:ATP hydrolysis activity"/>
    <property type="evidence" value="ECO:0007669"/>
    <property type="project" value="InterPro"/>
</dbReference>
<reference evidence="6 7" key="1">
    <citation type="journal article" date="2019" name="Int. J. Syst. Evol. Microbiol.">
        <title>The Global Catalogue of Microorganisms (GCM) 10K type strain sequencing project: providing services to taxonomists for standard genome sequencing and annotation.</title>
        <authorList>
            <consortium name="The Broad Institute Genomics Platform"/>
            <consortium name="The Broad Institute Genome Sequencing Center for Infectious Disease"/>
            <person name="Wu L."/>
            <person name="Ma J."/>
        </authorList>
    </citation>
    <scope>NUCLEOTIDE SEQUENCE [LARGE SCALE GENOMIC DNA]</scope>
    <source>
        <strain evidence="6 7">JCM 16330</strain>
    </source>
</reference>
<dbReference type="Pfam" id="PF13476">
    <property type="entry name" value="AAA_23"/>
    <property type="match status" value="1"/>
</dbReference>
<feature type="coiled-coil region" evidence="3">
    <location>
        <begin position="202"/>
        <end position="291"/>
    </location>
</feature>
<feature type="region of interest" description="Disordered" evidence="4">
    <location>
        <begin position="419"/>
        <end position="438"/>
    </location>
</feature>
<evidence type="ECO:0000313" key="7">
    <source>
        <dbReference type="Proteomes" id="UP001500837"/>
    </source>
</evidence>
<organism evidence="6 7">
    <name type="scientific">Halarchaeum salinum</name>
    <dbReference type="NCBI Taxonomy" id="489912"/>
    <lineage>
        <taxon>Archaea</taxon>
        <taxon>Methanobacteriati</taxon>
        <taxon>Methanobacteriota</taxon>
        <taxon>Stenosarchaea group</taxon>
        <taxon>Halobacteria</taxon>
        <taxon>Halobacteriales</taxon>
        <taxon>Halobacteriaceae</taxon>
    </lineage>
</organism>
<evidence type="ECO:0000313" key="6">
    <source>
        <dbReference type="EMBL" id="GAA0291669.1"/>
    </source>
</evidence>
<evidence type="ECO:0000259" key="5">
    <source>
        <dbReference type="Pfam" id="PF13476"/>
    </source>
</evidence>
<name>A0AAV3S5D9_9EURY</name>
<dbReference type="PANTHER" id="PTHR32114">
    <property type="entry name" value="ABC TRANSPORTER ABCH.3"/>
    <property type="match status" value="1"/>
</dbReference>
<sequence>MELHTLTLHNFRQFRDEEITFARGTDSSVTVVHGSNGSGKTTLLNAFTWLFYENVDFENRPERLASEGAMAAADVGDQVSVAVELEFEHDGTEYVARREILYRKRSENDFDGEPVDEELVVRFRENGRWEERTNADNRLNQIIPERLSGLFFFDGEDIDELAGIDNQDRIQEAIQNIMGLTILERATRHLDTVAKRFEDEVEENASDELTKLIEEKREIEGDIDDLERDLQDTIRAKEQTEREIKDIEQTLSELDDSARLQEQRDEFRAERDELEEEIAEVNTQIRHHISEDGFIPLAMPLIQETAEDLDEMREQGLIPSELSNSFIDTLLDTETCICGRPLEPGTDHYEQVAAMRGDAVEDGVEQSALRIVSHLNHVTDRETQFFDEVNELIEERKELHDQVTILDEKIDNISSELQELDQTTDSGQSISELEAERERKVGEREDLISEIGRVKERIEGKEETLTGLEDEIDEQRDEREEALVAKRRQKAAEQVQAELEQSFSKLKDQVREWSNERIQQTFSQIASKNLTAEITADFDLKIWQDVGDERVEVDKSTGERQIASLAFIGSLVDIARERYESDADSEYFTGGIYPLVMDSPFGALDKSHRRKVSKVIPSLANQVVVFATDSQWEGPVEEEMAPIVGEQYWLDFDAGDEPGQYPQTRIETEKAVARGD</sequence>
<evidence type="ECO:0000256" key="2">
    <source>
        <dbReference type="ARBA" id="ARBA00049666"/>
    </source>
</evidence>
<evidence type="ECO:0000256" key="1">
    <source>
        <dbReference type="ARBA" id="ARBA00023054"/>
    </source>
</evidence>
<accession>A0AAV3S5D9</accession>
<comment type="caution">
    <text evidence="6">The sequence shown here is derived from an EMBL/GenBank/DDBJ whole genome shotgun (WGS) entry which is preliminary data.</text>
</comment>
<dbReference type="AlphaFoldDB" id="A0AAV3S5D9"/>
<comment type="similarity">
    <text evidence="2">Belongs to the Sph1/Sph2 family.</text>
</comment>
<dbReference type="GO" id="GO:0006302">
    <property type="term" value="P:double-strand break repair"/>
    <property type="evidence" value="ECO:0007669"/>
    <property type="project" value="InterPro"/>
</dbReference>
<keyword evidence="7" id="KW-1185">Reference proteome</keyword>
<keyword evidence="1 3" id="KW-0175">Coiled coil</keyword>
<protein>
    <submittedName>
        <fullName evidence="6">SMC family ATPase</fullName>
    </submittedName>
</protein>
<dbReference type="Gene3D" id="3.40.50.300">
    <property type="entry name" value="P-loop containing nucleotide triphosphate hydrolases"/>
    <property type="match status" value="2"/>
</dbReference>
<dbReference type="InterPro" id="IPR038729">
    <property type="entry name" value="Rad50/SbcC_AAA"/>
</dbReference>
<dbReference type="PANTHER" id="PTHR32114:SF2">
    <property type="entry name" value="ABC TRANSPORTER ABCH.3"/>
    <property type="match status" value="1"/>
</dbReference>
<dbReference type="InterPro" id="IPR027417">
    <property type="entry name" value="P-loop_NTPase"/>
</dbReference>
<evidence type="ECO:0000256" key="3">
    <source>
        <dbReference type="SAM" id="Coils"/>
    </source>
</evidence>
<dbReference type="SUPFAM" id="SSF52540">
    <property type="entry name" value="P-loop containing nucleoside triphosphate hydrolases"/>
    <property type="match status" value="2"/>
</dbReference>
<proteinExistence type="inferred from homology"/>
<dbReference type="EMBL" id="BAAABL010000018">
    <property type="protein sequence ID" value="GAA0291669.1"/>
    <property type="molecule type" value="Genomic_DNA"/>
</dbReference>
<feature type="compositionally biased region" description="Polar residues" evidence="4">
    <location>
        <begin position="419"/>
        <end position="431"/>
    </location>
</feature>
<feature type="domain" description="Rad50/SbcC-type AAA" evidence="5">
    <location>
        <begin position="6"/>
        <end position="285"/>
    </location>
</feature>
<evidence type="ECO:0000256" key="4">
    <source>
        <dbReference type="SAM" id="MobiDB-lite"/>
    </source>
</evidence>
<gene>
    <name evidence="6" type="ORF">GCM10009066_02710</name>
</gene>
<dbReference type="RefSeq" id="WP_211313504.1">
    <property type="nucleotide sequence ID" value="NZ_BAAABL010000018.1"/>
</dbReference>
<dbReference type="Proteomes" id="UP001500837">
    <property type="component" value="Unassembled WGS sequence"/>
</dbReference>